<dbReference type="PANTHER" id="PTHR43462:SF2">
    <property type="entry name" value="THREONYL AND ALANYL TRNA SYNTHETASE SECOND ADDITIONAL DOMAIN-CONTAINING PROTEIN"/>
    <property type="match status" value="1"/>
</dbReference>
<comment type="subcellular location">
    <subcellularLocation>
        <location evidence="2">Cytoplasm</location>
    </subcellularLocation>
</comment>
<dbReference type="Gene3D" id="3.30.980.10">
    <property type="entry name" value="Threonyl-trna Synthetase, Chain A, domain 2"/>
    <property type="match status" value="1"/>
</dbReference>
<dbReference type="SMART" id="SM00863">
    <property type="entry name" value="tRNA_SAD"/>
    <property type="match status" value="1"/>
</dbReference>
<dbReference type="Proteomes" id="UP000799778">
    <property type="component" value="Unassembled WGS sequence"/>
</dbReference>
<evidence type="ECO:0000256" key="2">
    <source>
        <dbReference type="ARBA" id="ARBA00004496"/>
    </source>
</evidence>
<dbReference type="InterPro" id="IPR009000">
    <property type="entry name" value="Transl_B-barrel_sf"/>
</dbReference>
<evidence type="ECO:0000313" key="5">
    <source>
        <dbReference type="EMBL" id="KAF2018300.1"/>
    </source>
</evidence>
<protein>
    <submittedName>
        <fullName evidence="5">Alanyl-tRNA synthetase</fullName>
    </submittedName>
</protein>
<keyword evidence="5" id="KW-0030">Aminoacyl-tRNA synthetase</keyword>
<sequence length="280" mass="30187">MADEAIVPTRPVYESDGDLRTLQARILSVVPVETLSEAERGLFKQAQPTDLVVTTDETIFHAQGGGQPNDVGDMMIRTDDGNISTSAPRFHVQAVRRNGKAVILHQGTLSNAESEGHGAFSPGSIVEQTIDGEKRELHSRIHTAGHLLGLAVRQLTDEIPDVSETKAQHFPGAAFVEFRGKIAGTFKEKIQAVVDDLVKQDLPVAISWMNMQQLKEKGVHVPDGFGKTPAENGTRVVEIGDLGGYPCGGTHVHSTAELVKVVVRKIAASKGNTKISYDVE</sequence>
<dbReference type="InterPro" id="IPR051335">
    <property type="entry name" value="Alanyl-tRNA_Editing_Enzymes"/>
</dbReference>
<evidence type="ECO:0000256" key="3">
    <source>
        <dbReference type="ARBA" id="ARBA00008429"/>
    </source>
</evidence>
<gene>
    <name evidence="5" type="ORF">BU24DRAFT_491284</name>
</gene>
<dbReference type="InterPro" id="IPR018165">
    <property type="entry name" value="Ala-tRNA-synth_IIc_core"/>
</dbReference>
<dbReference type="PANTHER" id="PTHR43462">
    <property type="entry name" value="ALANYL-TRNA EDITING PROTEIN"/>
    <property type="match status" value="1"/>
</dbReference>
<evidence type="ECO:0000313" key="6">
    <source>
        <dbReference type="Proteomes" id="UP000799778"/>
    </source>
</evidence>
<reference evidence="5" key="1">
    <citation type="journal article" date="2020" name="Stud. Mycol.">
        <title>101 Dothideomycetes genomes: a test case for predicting lifestyles and emergence of pathogens.</title>
        <authorList>
            <person name="Haridas S."/>
            <person name="Albert R."/>
            <person name="Binder M."/>
            <person name="Bloem J."/>
            <person name="Labutti K."/>
            <person name="Salamov A."/>
            <person name="Andreopoulos B."/>
            <person name="Baker S."/>
            <person name="Barry K."/>
            <person name="Bills G."/>
            <person name="Bluhm B."/>
            <person name="Cannon C."/>
            <person name="Castanera R."/>
            <person name="Culley D."/>
            <person name="Daum C."/>
            <person name="Ezra D."/>
            <person name="Gonzalez J."/>
            <person name="Henrissat B."/>
            <person name="Kuo A."/>
            <person name="Liang C."/>
            <person name="Lipzen A."/>
            <person name="Lutzoni F."/>
            <person name="Magnuson J."/>
            <person name="Mondo S."/>
            <person name="Nolan M."/>
            <person name="Ohm R."/>
            <person name="Pangilinan J."/>
            <person name="Park H.-J."/>
            <person name="Ramirez L."/>
            <person name="Alfaro M."/>
            <person name="Sun H."/>
            <person name="Tritt A."/>
            <person name="Yoshinaga Y."/>
            <person name="Zwiers L.-H."/>
            <person name="Turgeon B."/>
            <person name="Goodwin S."/>
            <person name="Spatafora J."/>
            <person name="Crous P."/>
            <person name="Grigoriev I."/>
        </authorList>
    </citation>
    <scope>NUCLEOTIDE SEQUENCE</scope>
    <source>
        <strain evidence="5">CBS 175.79</strain>
    </source>
</reference>
<dbReference type="GO" id="GO:0005524">
    <property type="term" value="F:ATP binding"/>
    <property type="evidence" value="ECO:0007669"/>
    <property type="project" value="InterPro"/>
</dbReference>
<dbReference type="GO" id="GO:0006419">
    <property type="term" value="P:alanyl-tRNA aminoacylation"/>
    <property type="evidence" value="ECO:0007669"/>
    <property type="project" value="InterPro"/>
</dbReference>
<comment type="cofactor">
    <cofactor evidence="1">
        <name>Zn(2+)</name>
        <dbReference type="ChEBI" id="CHEBI:29105"/>
    </cofactor>
</comment>
<dbReference type="GO" id="GO:0004813">
    <property type="term" value="F:alanine-tRNA ligase activity"/>
    <property type="evidence" value="ECO:0007669"/>
    <property type="project" value="InterPro"/>
</dbReference>
<evidence type="ECO:0000259" key="4">
    <source>
        <dbReference type="PROSITE" id="PS50860"/>
    </source>
</evidence>
<dbReference type="Pfam" id="PF07973">
    <property type="entry name" value="tRNA_SAD"/>
    <property type="match status" value="1"/>
</dbReference>
<dbReference type="SUPFAM" id="SSF50447">
    <property type="entry name" value="Translation proteins"/>
    <property type="match status" value="1"/>
</dbReference>
<dbReference type="InterPro" id="IPR012947">
    <property type="entry name" value="tRNA_SAD"/>
</dbReference>
<name>A0A6A5Y0E1_9PLEO</name>
<dbReference type="GeneID" id="54291176"/>
<feature type="domain" description="Alanyl-transfer RNA synthetases family profile" evidence="4">
    <location>
        <begin position="1"/>
        <end position="258"/>
    </location>
</feature>
<dbReference type="EMBL" id="ML978068">
    <property type="protein sequence ID" value="KAF2018300.1"/>
    <property type="molecule type" value="Genomic_DNA"/>
</dbReference>
<comment type="similarity">
    <text evidence="3">Belongs to the class-II aminoacyl-tRNA synthetase family. Alax-L subfamily.</text>
</comment>
<dbReference type="InterPro" id="IPR018163">
    <property type="entry name" value="Thr/Ala-tRNA-synth_IIc_edit"/>
</dbReference>
<dbReference type="PROSITE" id="PS50860">
    <property type="entry name" value="AA_TRNA_LIGASE_II_ALA"/>
    <property type="match status" value="1"/>
</dbReference>
<dbReference type="SUPFAM" id="SSF55186">
    <property type="entry name" value="ThrRS/AlaRS common domain"/>
    <property type="match status" value="1"/>
</dbReference>
<dbReference type="OrthoDB" id="288942at2759"/>
<evidence type="ECO:0000256" key="1">
    <source>
        <dbReference type="ARBA" id="ARBA00001947"/>
    </source>
</evidence>
<dbReference type="AlphaFoldDB" id="A0A6A5Y0E1"/>
<organism evidence="5 6">
    <name type="scientific">Aaosphaeria arxii CBS 175.79</name>
    <dbReference type="NCBI Taxonomy" id="1450172"/>
    <lineage>
        <taxon>Eukaryota</taxon>
        <taxon>Fungi</taxon>
        <taxon>Dikarya</taxon>
        <taxon>Ascomycota</taxon>
        <taxon>Pezizomycotina</taxon>
        <taxon>Dothideomycetes</taxon>
        <taxon>Pleosporomycetidae</taxon>
        <taxon>Pleosporales</taxon>
        <taxon>Pleosporales incertae sedis</taxon>
        <taxon>Aaosphaeria</taxon>
    </lineage>
</organism>
<keyword evidence="5" id="KW-0436">Ligase</keyword>
<dbReference type="Gene3D" id="2.40.30.130">
    <property type="match status" value="1"/>
</dbReference>
<dbReference type="GO" id="GO:0005737">
    <property type="term" value="C:cytoplasm"/>
    <property type="evidence" value="ECO:0007669"/>
    <property type="project" value="UniProtKB-SubCell"/>
</dbReference>
<accession>A0A6A5Y0E1</accession>
<proteinExistence type="inferred from homology"/>
<keyword evidence="6" id="KW-1185">Reference proteome</keyword>
<dbReference type="RefSeq" id="XP_033386639.1">
    <property type="nucleotide sequence ID" value="XM_033533779.1"/>
</dbReference>
<dbReference type="GO" id="GO:0003676">
    <property type="term" value="F:nucleic acid binding"/>
    <property type="evidence" value="ECO:0007669"/>
    <property type="project" value="InterPro"/>
</dbReference>